<keyword evidence="1" id="KW-0732">Signal</keyword>
<evidence type="ECO:0000256" key="1">
    <source>
        <dbReference type="SAM" id="SignalP"/>
    </source>
</evidence>
<evidence type="ECO:0000313" key="3">
    <source>
        <dbReference type="Proteomes" id="UP001237595"/>
    </source>
</evidence>
<reference evidence="2 3" key="1">
    <citation type="submission" date="2023-04" db="EMBL/GenBank/DDBJ databases">
        <title>Draft genome sequence of Saccharopolyspora sp. TS4A08 isolated from sweet potato rhizospheric soil.</title>
        <authorList>
            <person name="Suksaard P."/>
            <person name="Duangmal K."/>
        </authorList>
    </citation>
    <scope>NUCLEOTIDE SEQUENCE [LARGE SCALE GENOMIC DNA]</scope>
    <source>
        <strain evidence="2 3">TS4A08</strain>
    </source>
</reference>
<organism evidence="2 3">
    <name type="scientific">Saccharopolyspora ipomoeae</name>
    <dbReference type="NCBI Taxonomy" id="3042027"/>
    <lineage>
        <taxon>Bacteria</taxon>
        <taxon>Bacillati</taxon>
        <taxon>Actinomycetota</taxon>
        <taxon>Actinomycetes</taxon>
        <taxon>Pseudonocardiales</taxon>
        <taxon>Pseudonocardiaceae</taxon>
        <taxon>Saccharopolyspora</taxon>
    </lineage>
</organism>
<gene>
    <name evidence="2" type="ORF">QFW96_10290</name>
</gene>
<protein>
    <submittedName>
        <fullName evidence="2">DUF3558 family protein</fullName>
    </submittedName>
</protein>
<dbReference type="RefSeq" id="WP_281455355.1">
    <property type="nucleotide sequence ID" value="NZ_JASAOF010000004.1"/>
</dbReference>
<feature type="chain" id="PRO_5045997846" evidence="1">
    <location>
        <begin position="19"/>
        <end position="169"/>
    </location>
</feature>
<feature type="signal peptide" evidence="1">
    <location>
        <begin position="1"/>
        <end position="18"/>
    </location>
</feature>
<name>A0ABT6PMX0_9PSEU</name>
<dbReference type="EMBL" id="JASAOF010000004">
    <property type="protein sequence ID" value="MDI2029003.1"/>
    <property type="molecule type" value="Genomic_DNA"/>
</dbReference>
<dbReference type="Proteomes" id="UP001237595">
    <property type="component" value="Unassembled WGS sequence"/>
</dbReference>
<accession>A0ABT6PMX0</accession>
<proteinExistence type="predicted"/>
<dbReference type="Pfam" id="PF12079">
    <property type="entry name" value="DUF3558"/>
    <property type="match status" value="1"/>
</dbReference>
<keyword evidence="3" id="KW-1185">Reference proteome</keyword>
<evidence type="ECO:0000313" key="2">
    <source>
        <dbReference type="EMBL" id="MDI2029003.1"/>
    </source>
</evidence>
<dbReference type="InterPro" id="IPR024520">
    <property type="entry name" value="DUF3558"/>
</dbReference>
<sequence length="169" mass="17243">MTRLLVAVAAAATGFALAGCSGGAAPEAPAPKPENALAGFDPCKVDLQNFGASAPGEPVDQGVGEQGCEYDAEGMTVAVYKGETNDFKYWEQRRGNLAVFEPNQVGSHQGIKQIANGSVGQGVCNQAIMVGSGSVSVQVNNSASNEQSDDATCAKALEIANAIEPSLPQ</sequence>
<dbReference type="PROSITE" id="PS51257">
    <property type="entry name" value="PROKAR_LIPOPROTEIN"/>
    <property type="match status" value="1"/>
</dbReference>
<comment type="caution">
    <text evidence="2">The sequence shown here is derived from an EMBL/GenBank/DDBJ whole genome shotgun (WGS) entry which is preliminary data.</text>
</comment>